<dbReference type="CDD" id="cd06170">
    <property type="entry name" value="LuxR_C_like"/>
    <property type="match status" value="1"/>
</dbReference>
<evidence type="ECO:0000256" key="1">
    <source>
        <dbReference type="ARBA" id="ARBA00023015"/>
    </source>
</evidence>
<feature type="domain" description="HTH luxR-type" evidence="4">
    <location>
        <begin position="191"/>
        <end position="256"/>
    </location>
</feature>
<dbReference type="Pfam" id="PF00196">
    <property type="entry name" value="GerE"/>
    <property type="match status" value="1"/>
</dbReference>
<reference evidence="6" key="1">
    <citation type="journal article" date="2019" name="Int. J. Syst. Evol. Microbiol.">
        <title>The Global Catalogue of Microorganisms (GCM) 10K type strain sequencing project: providing services to taxonomists for standard genome sequencing and annotation.</title>
        <authorList>
            <consortium name="The Broad Institute Genomics Platform"/>
            <consortium name="The Broad Institute Genome Sequencing Center for Infectious Disease"/>
            <person name="Wu L."/>
            <person name="Ma J."/>
        </authorList>
    </citation>
    <scope>NUCLEOTIDE SEQUENCE [LARGE SCALE GENOMIC DNA]</scope>
    <source>
        <strain evidence="6">CGMCC 1.16033</strain>
    </source>
</reference>
<keyword evidence="6" id="KW-1185">Reference proteome</keyword>
<dbReference type="SUPFAM" id="SSF46894">
    <property type="entry name" value="C-terminal effector domain of the bipartite response regulators"/>
    <property type="match status" value="1"/>
</dbReference>
<accession>A0ABQ1T4Y5</accession>
<dbReference type="EMBL" id="BMKO01000005">
    <property type="protein sequence ID" value="GGE82331.1"/>
    <property type="molecule type" value="Genomic_DNA"/>
</dbReference>
<organism evidence="5 6">
    <name type="scientific">Shewanella carassii</name>
    <dbReference type="NCBI Taxonomy" id="1987584"/>
    <lineage>
        <taxon>Bacteria</taxon>
        <taxon>Pseudomonadati</taxon>
        <taxon>Pseudomonadota</taxon>
        <taxon>Gammaproteobacteria</taxon>
        <taxon>Alteromonadales</taxon>
        <taxon>Shewanellaceae</taxon>
        <taxon>Shewanella</taxon>
    </lineage>
</organism>
<dbReference type="PANTHER" id="PTHR44688">
    <property type="entry name" value="DNA-BINDING TRANSCRIPTIONAL ACTIVATOR DEVR_DOSR"/>
    <property type="match status" value="1"/>
</dbReference>
<keyword evidence="2" id="KW-0238">DNA-binding</keyword>
<dbReference type="InterPro" id="IPR036388">
    <property type="entry name" value="WH-like_DNA-bd_sf"/>
</dbReference>
<evidence type="ECO:0000313" key="6">
    <source>
        <dbReference type="Proteomes" id="UP000606498"/>
    </source>
</evidence>
<evidence type="ECO:0000313" key="5">
    <source>
        <dbReference type="EMBL" id="GGE82331.1"/>
    </source>
</evidence>
<proteinExistence type="predicted"/>
<keyword evidence="1" id="KW-0805">Transcription regulation</keyword>
<dbReference type="Gene3D" id="1.10.10.10">
    <property type="entry name" value="Winged helix-like DNA-binding domain superfamily/Winged helix DNA-binding domain"/>
    <property type="match status" value="1"/>
</dbReference>
<protein>
    <submittedName>
        <fullName evidence="5">Helix-turn-helix transcriptional regulator</fullName>
    </submittedName>
</protein>
<dbReference type="PANTHER" id="PTHR44688:SF16">
    <property type="entry name" value="DNA-BINDING TRANSCRIPTIONAL ACTIVATOR DEVR_DOSR"/>
    <property type="match status" value="1"/>
</dbReference>
<keyword evidence="3" id="KW-0804">Transcription</keyword>
<evidence type="ECO:0000256" key="2">
    <source>
        <dbReference type="ARBA" id="ARBA00023125"/>
    </source>
</evidence>
<dbReference type="SMART" id="SM00421">
    <property type="entry name" value="HTH_LUXR"/>
    <property type="match status" value="1"/>
</dbReference>
<dbReference type="InterPro" id="IPR000792">
    <property type="entry name" value="Tscrpt_reg_LuxR_C"/>
</dbReference>
<evidence type="ECO:0000259" key="4">
    <source>
        <dbReference type="PROSITE" id="PS50043"/>
    </source>
</evidence>
<dbReference type="PROSITE" id="PS50043">
    <property type="entry name" value="HTH_LUXR_2"/>
    <property type="match status" value="1"/>
</dbReference>
<dbReference type="InterPro" id="IPR016032">
    <property type="entry name" value="Sig_transdc_resp-reg_C-effctor"/>
</dbReference>
<gene>
    <name evidence="5" type="ORF">GCM10011520_23450</name>
</gene>
<sequence>MLASILILEERRMSTVIDKVTFAETNSSPLEVLQTVSPLIARLGFKGFWFRGLPCHAKESLEQPESQELFAPVWLRKPIASLASTSRIAALQQFYLEHFARSDSNFVESLSADKAWRYRWQEGDPVKKLFTKHGYDTVLSFPVPSYANPTWFGRFMLLGSGHPDPEPERLQQTLILAQSLLFEHDRQRFNPFLQSRIFKANARKVLRMAATGLQNHEISDRLHISVRGVEYHMESMRKKLGASNRANLIHLAHQFELI</sequence>
<name>A0ABQ1T4Y5_9GAMM</name>
<dbReference type="Proteomes" id="UP000606498">
    <property type="component" value="Unassembled WGS sequence"/>
</dbReference>
<evidence type="ECO:0000256" key="3">
    <source>
        <dbReference type="ARBA" id="ARBA00023163"/>
    </source>
</evidence>
<comment type="caution">
    <text evidence="5">The sequence shown here is derived from an EMBL/GenBank/DDBJ whole genome shotgun (WGS) entry which is preliminary data.</text>
</comment>